<feature type="signal peptide" evidence="1">
    <location>
        <begin position="1"/>
        <end position="22"/>
    </location>
</feature>
<evidence type="ECO:0000313" key="2">
    <source>
        <dbReference type="EMBL" id="MBW4706365.1"/>
    </source>
</evidence>
<feature type="chain" id="PRO_5040961943" evidence="1">
    <location>
        <begin position="23"/>
        <end position="351"/>
    </location>
</feature>
<sequence length="351" mass="38087">MKRLTSRVAAIALCTMPFTATAETLDFTIGSPLAPVLPWVGALPNSFVANANTYLEEAGSELRIDWTEAYSGTLYKFQDTLESVESGIADVGWVGTIWEVSNMPLMQMTFSTPFASQDLGVSLSVVNDIHREIPEMQAAWEDFNQVFLGAAGVETYHIYSVEPIETLDDLQGLKLLGGGAVGSWIQAAGATWVEGSTGTFYQQMQTGVADGAVIILSAGYPNRFHEVAPNLTLVGLGAQVIGGATINLDRWNAMTEVEQDVFRRLGEEYSLYNSTKVESVLEDYMSKTIAEGGIVTEMADAEKLRWAEAMSHLPQLYLEQGGDIASKVLSAYMSGVRAAGQTPLVNWDENL</sequence>
<dbReference type="GO" id="GO:0055085">
    <property type="term" value="P:transmembrane transport"/>
    <property type="evidence" value="ECO:0007669"/>
    <property type="project" value="InterPro"/>
</dbReference>
<dbReference type="EMBL" id="JAHXDN010000001">
    <property type="protein sequence ID" value="MBW4706365.1"/>
    <property type="molecule type" value="Genomic_DNA"/>
</dbReference>
<proteinExistence type="predicted"/>
<dbReference type="AlphaFoldDB" id="A0A9X1JWN8"/>
<name>A0A9X1JWN8_9RHOB</name>
<evidence type="ECO:0000256" key="1">
    <source>
        <dbReference type="SAM" id="SignalP"/>
    </source>
</evidence>
<gene>
    <name evidence="2" type="primary">dctP</name>
    <name evidence="2" type="ORF">KX928_01035</name>
</gene>
<comment type="caution">
    <text evidence="2">The sequence shown here is derived from an EMBL/GenBank/DDBJ whole genome shotgun (WGS) entry which is preliminary data.</text>
</comment>
<keyword evidence="1" id="KW-0732">Signal</keyword>
<dbReference type="Pfam" id="PF03480">
    <property type="entry name" value="DctP"/>
    <property type="match status" value="1"/>
</dbReference>
<accession>A0A9X1JWN8</accession>
<dbReference type="PANTHER" id="PTHR33376">
    <property type="match status" value="1"/>
</dbReference>
<dbReference type="PANTHER" id="PTHR33376:SF15">
    <property type="entry name" value="BLL6794 PROTEIN"/>
    <property type="match status" value="1"/>
</dbReference>
<dbReference type="Proteomes" id="UP001138661">
    <property type="component" value="Unassembled WGS sequence"/>
</dbReference>
<reference evidence="2" key="1">
    <citation type="submission" date="2021-07" db="EMBL/GenBank/DDBJ databases">
        <title>Roseobacter insulae sp. nov., isolated from a tidal flat.</title>
        <authorList>
            <person name="Park S."/>
            <person name="Yoon J.-H."/>
        </authorList>
    </citation>
    <scope>NUCLEOTIDE SEQUENCE</scope>
    <source>
        <strain evidence="2">YSTF-M11</strain>
    </source>
</reference>
<protein>
    <submittedName>
        <fullName evidence="2">TRAP transporter substrate-binding protein DctP</fullName>
    </submittedName>
</protein>
<organism evidence="2 3">
    <name type="scientific">Roseobacter insulae</name>
    <dbReference type="NCBI Taxonomy" id="2859783"/>
    <lineage>
        <taxon>Bacteria</taxon>
        <taxon>Pseudomonadati</taxon>
        <taxon>Pseudomonadota</taxon>
        <taxon>Alphaproteobacteria</taxon>
        <taxon>Rhodobacterales</taxon>
        <taxon>Roseobacteraceae</taxon>
        <taxon>Roseobacter</taxon>
    </lineage>
</organism>
<dbReference type="RefSeq" id="WP_219497949.1">
    <property type="nucleotide sequence ID" value="NZ_JAHXDN010000001.1"/>
</dbReference>
<dbReference type="NCBIfam" id="NF037995">
    <property type="entry name" value="TRAP_S1"/>
    <property type="match status" value="1"/>
</dbReference>
<evidence type="ECO:0000313" key="3">
    <source>
        <dbReference type="Proteomes" id="UP001138661"/>
    </source>
</evidence>
<dbReference type="InterPro" id="IPR018389">
    <property type="entry name" value="DctP_fam"/>
</dbReference>
<keyword evidence="3" id="KW-1185">Reference proteome</keyword>